<comment type="caution">
    <text evidence="1">The sequence shown here is derived from an EMBL/GenBank/DDBJ whole genome shotgun (WGS) entry which is preliminary data.</text>
</comment>
<proteinExistence type="predicted"/>
<dbReference type="EMBL" id="AOIS01000022">
    <property type="protein sequence ID" value="ELZ21005.1"/>
    <property type="molecule type" value="Genomic_DNA"/>
</dbReference>
<keyword evidence="2" id="KW-1185">Reference proteome</keyword>
<name>M0CCQ3_9EURY</name>
<accession>M0CCQ3</accession>
<reference evidence="1 2" key="1">
    <citation type="journal article" date="2014" name="PLoS Genet.">
        <title>Phylogenetically driven sequencing of extremely halophilic archaea reveals strategies for static and dynamic osmo-response.</title>
        <authorList>
            <person name="Becker E.A."/>
            <person name="Seitzer P.M."/>
            <person name="Tritt A."/>
            <person name="Larsen D."/>
            <person name="Krusor M."/>
            <person name="Yao A.I."/>
            <person name="Wu D."/>
            <person name="Madern D."/>
            <person name="Eisen J.A."/>
            <person name="Darling A.E."/>
            <person name="Facciotti M.T."/>
        </authorList>
    </citation>
    <scope>NUCLEOTIDE SEQUENCE [LARGE SCALE GENOMIC DNA]</scope>
    <source>
        <strain evidence="1 2">JCM 13891</strain>
    </source>
</reference>
<dbReference type="AlphaFoldDB" id="M0CCQ3"/>
<sequence>MGDKGSNNQIWRDVCANFSYLFGFGFIFRQALMEIWCRMYGDTDLQTMMITINRITGTDFESDVLDCVRLAERQCARVKGSKLL</sequence>
<protein>
    <submittedName>
        <fullName evidence="1">Uncharacterized protein</fullName>
    </submittedName>
</protein>
<organism evidence="1 2">
    <name type="scientific">Haloterrigena salina JCM 13891</name>
    <dbReference type="NCBI Taxonomy" id="1227488"/>
    <lineage>
        <taxon>Archaea</taxon>
        <taxon>Methanobacteriati</taxon>
        <taxon>Methanobacteriota</taxon>
        <taxon>Stenosarchaea group</taxon>
        <taxon>Halobacteria</taxon>
        <taxon>Halobacteriales</taxon>
        <taxon>Natrialbaceae</taxon>
        <taxon>Haloterrigena</taxon>
    </lineage>
</organism>
<gene>
    <name evidence="1" type="ORF">C477_05887</name>
</gene>
<dbReference type="Proteomes" id="UP000011657">
    <property type="component" value="Unassembled WGS sequence"/>
</dbReference>
<evidence type="ECO:0000313" key="2">
    <source>
        <dbReference type="Proteomes" id="UP000011657"/>
    </source>
</evidence>
<evidence type="ECO:0000313" key="1">
    <source>
        <dbReference type="EMBL" id="ELZ21005.1"/>
    </source>
</evidence>